<dbReference type="OrthoDB" id="76498at2759"/>
<name>A0A1V9Y908_ACHHY</name>
<protein>
    <recommendedName>
        <fullName evidence="3">HTH CENPB-type domain-containing protein</fullName>
    </recommendedName>
</protein>
<sequence>MPTPPKRVRLNARQKFALCQHSKAHPHLSIHDLCQWAGEEFALLKNPSRMAIHDLLKSPISEPTVRTRPDLKTAQPVASLQLEQQLLAWMTRCERLKLPMVTWASIRYKAAKLRRAILEQTSIENNNHLIKLRFSDGQDACMAKPLRLEKKMY</sequence>
<dbReference type="Proteomes" id="UP000243579">
    <property type="component" value="Unassembled WGS sequence"/>
</dbReference>
<organism evidence="1 2">
    <name type="scientific">Achlya hypogyna</name>
    <name type="common">Oomycete</name>
    <name type="synonym">Protoachlya hypogyna</name>
    <dbReference type="NCBI Taxonomy" id="1202772"/>
    <lineage>
        <taxon>Eukaryota</taxon>
        <taxon>Sar</taxon>
        <taxon>Stramenopiles</taxon>
        <taxon>Oomycota</taxon>
        <taxon>Saprolegniomycetes</taxon>
        <taxon>Saprolegniales</taxon>
        <taxon>Achlyaceae</taxon>
        <taxon>Achlya</taxon>
    </lineage>
</organism>
<comment type="caution">
    <text evidence="1">The sequence shown here is derived from an EMBL/GenBank/DDBJ whole genome shotgun (WGS) entry which is preliminary data.</text>
</comment>
<gene>
    <name evidence="1" type="ORF">ACHHYP_20815</name>
</gene>
<evidence type="ECO:0008006" key="3">
    <source>
        <dbReference type="Google" id="ProtNLM"/>
    </source>
</evidence>
<proteinExistence type="predicted"/>
<evidence type="ECO:0000313" key="1">
    <source>
        <dbReference type="EMBL" id="OQR82138.1"/>
    </source>
</evidence>
<dbReference type="AlphaFoldDB" id="A0A1V9Y908"/>
<keyword evidence="2" id="KW-1185">Reference proteome</keyword>
<reference evidence="1 2" key="1">
    <citation type="journal article" date="2014" name="Genome Biol. Evol.">
        <title>The secreted proteins of Achlya hypogyna and Thraustotheca clavata identify the ancestral oomycete secretome and reveal gene acquisitions by horizontal gene transfer.</title>
        <authorList>
            <person name="Misner I."/>
            <person name="Blouin N."/>
            <person name="Leonard G."/>
            <person name="Richards T.A."/>
            <person name="Lane C.E."/>
        </authorList>
    </citation>
    <scope>NUCLEOTIDE SEQUENCE [LARGE SCALE GENOMIC DNA]</scope>
    <source>
        <strain evidence="1 2">ATCC 48635</strain>
    </source>
</reference>
<accession>A0A1V9Y908</accession>
<evidence type="ECO:0000313" key="2">
    <source>
        <dbReference type="Proteomes" id="UP000243579"/>
    </source>
</evidence>
<dbReference type="EMBL" id="JNBR01002565">
    <property type="protein sequence ID" value="OQR82138.1"/>
    <property type="molecule type" value="Genomic_DNA"/>
</dbReference>